<keyword evidence="2" id="KW-1185">Reference proteome</keyword>
<gene>
    <name evidence="1" type="ORF">AVEN_150836_1</name>
</gene>
<accession>A0A4Y2JA40</accession>
<organism evidence="1 2">
    <name type="scientific">Araneus ventricosus</name>
    <name type="common">Orbweaver spider</name>
    <name type="synonym">Epeira ventricosa</name>
    <dbReference type="NCBI Taxonomy" id="182803"/>
    <lineage>
        <taxon>Eukaryota</taxon>
        <taxon>Metazoa</taxon>
        <taxon>Ecdysozoa</taxon>
        <taxon>Arthropoda</taxon>
        <taxon>Chelicerata</taxon>
        <taxon>Arachnida</taxon>
        <taxon>Araneae</taxon>
        <taxon>Araneomorphae</taxon>
        <taxon>Entelegynae</taxon>
        <taxon>Araneoidea</taxon>
        <taxon>Araneidae</taxon>
        <taxon>Araneus</taxon>
    </lineage>
</organism>
<name>A0A4Y2JA40_ARAVE</name>
<proteinExistence type="predicted"/>
<dbReference type="EMBL" id="BGPR01003362">
    <property type="protein sequence ID" value="GBM87151.1"/>
    <property type="molecule type" value="Genomic_DNA"/>
</dbReference>
<protein>
    <submittedName>
        <fullName evidence="1">Uncharacterized protein</fullName>
    </submittedName>
</protein>
<comment type="caution">
    <text evidence="1">The sequence shown here is derived from an EMBL/GenBank/DDBJ whole genome shotgun (WGS) entry which is preliminary data.</text>
</comment>
<dbReference type="AlphaFoldDB" id="A0A4Y2JA40"/>
<evidence type="ECO:0000313" key="2">
    <source>
        <dbReference type="Proteomes" id="UP000499080"/>
    </source>
</evidence>
<reference evidence="1 2" key="1">
    <citation type="journal article" date="2019" name="Sci. Rep.">
        <title>Orb-weaving spider Araneus ventricosus genome elucidates the spidroin gene catalogue.</title>
        <authorList>
            <person name="Kono N."/>
            <person name="Nakamura H."/>
            <person name="Ohtoshi R."/>
            <person name="Moran D.A.P."/>
            <person name="Shinohara A."/>
            <person name="Yoshida Y."/>
            <person name="Fujiwara M."/>
            <person name="Mori M."/>
            <person name="Tomita M."/>
            <person name="Arakawa K."/>
        </authorList>
    </citation>
    <scope>NUCLEOTIDE SEQUENCE [LARGE SCALE GENOMIC DNA]</scope>
</reference>
<evidence type="ECO:0000313" key="1">
    <source>
        <dbReference type="EMBL" id="GBM87151.1"/>
    </source>
</evidence>
<dbReference type="Proteomes" id="UP000499080">
    <property type="component" value="Unassembled WGS sequence"/>
</dbReference>
<sequence length="107" mass="12256">MEQKQINYIKKRGKLLSKEVAKRLCANAAKKKRIRHKKNLLKIKNKTDLPRHSRECSPDNYASKEILMKTVQKLLPLLKLAGDANTSLIEEKSVKDKEPSKTRGEAC</sequence>